<feature type="transmembrane region" description="Helical" evidence="3">
    <location>
        <begin position="405"/>
        <end position="424"/>
    </location>
</feature>
<feature type="transmembrane region" description="Helical" evidence="3">
    <location>
        <begin position="313"/>
        <end position="332"/>
    </location>
</feature>
<dbReference type="InterPro" id="IPR050768">
    <property type="entry name" value="UPF0353/GerABKA_families"/>
</dbReference>
<comment type="caution">
    <text evidence="4">The sequence shown here is derived from an EMBL/GenBank/DDBJ whole genome shotgun (WGS) entry which is preliminary data.</text>
</comment>
<reference evidence="4 5" key="1">
    <citation type="journal article" date="2014" name="Genome Announc.">
        <title>Draft Genome Sequence of Fervidicella metallireducens Strain AeBT, an Iron-Reducing Thermoanaerobe from the Great Artesian Basin.</title>
        <authorList>
            <person name="Patel B.K."/>
        </authorList>
    </citation>
    <scope>NUCLEOTIDE SEQUENCE [LARGE SCALE GENOMIC DNA]</scope>
    <source>
        <strain evidence="4 5">AeB</strain>
    </source>
</reference>
<dbReference type="InterPro" id="IPR004995">
    <property type="entry name" value="Spore_Ger"/>
</dbReference>
<comment type="similarity">
    <text evidence="1">Belongs to the GerABKA family.</text>
</comment>
<proteinExistence type="inferred from homology"/>
<dbReference type="RefSeq" id="WP_035377132.1">
    <property type="nucleotide sequence ID" value="NZ_AZQP01000001.1"/>
</dbReference>
<dbReference type="PANTHER" id="PTHR22550:SF5">
    <property type="entry name" value="LEUCINE ZIPPER PROTEIN 4"/>
    <property type="match status" value="1"/>
</dbReference>
<dbReference type="PANTHER" id="PTHR22550">
    <property type="entry name" value="SPORE GERMINATION PROTEIN"/>
    <property type="match status" value="1"/>
</dbReference>
<dbReference type="GO" id="GO:0009847">
    <property type="term" value="P:spore germination"/>
    <property type="evidence" value="ECO:0007669"/>
    <property type="project" value="InterPro"/>
</dbReference>
<protein>
    <submittedName>
        <fullName evidence="4">Spore germination protein</fullName>
    </submittedName>
</protein>
<dbReference type="PIRSF" id="PIRSF005690">
    <property type="entry name" value="GerBA"/>
    <property type="match status" value="1"/>
</dbReference>
<name>A0A017RYN3_9CLOT</name>
<evidence type="ECO:0000256" key="3">
    <source>
        <dbReference type="SAM" id="Phobius"/>
    </source>
</evidence>
<sequence>MNLFGNNKKKQLTFEYIPDAKNPIEEDIDENINKIKSVLENCNDIVFRDFKIGGVEGRRSFLFYVDGMADKVLINDFVLEPLMLISRQVSPSYEQIKNFLVDAVKSSALAVTEIREVETLEEALMAALSGDTALMIDKHNKAIIISSRAWPARGTSEPSSETVIRGPRDGFVETIRMNTALIRRRIRDPRLKVKQTQLGIRSQTDIAILYIDDIVDKRVLDELDKKLKKINIDAILDSGYLQEFLENRNITPLPQVQVTERPDVVAAALYEGRVGILVDNSPFALIIPVTMTAYLQSPEDYYARPMIATLSRWIRVFAMLVAIIAPGLYIAIVSFHPDIIPSKLAISIAATRATVPFPAFIEAIIMEVTFELIREAGIRLPRPIGSTIGIVGGLVIGQAAVSAGIVGPFMVIVVAITAIASFAVPSHEITAAVRILRFIFIIGASIYGLYGIMLVGICFAIHLVSLKSFGVPVMAPWAPFEWNDFKDGLVMRISMKYMRRRPEHYGPRDIIRQGGNKDDSK</sequence>
<dbReference type="Pfam" id="PF03323">
    <property type="entry name" value="GerA"/>
    <property type="match status" value="1"/>
</dbReference>
<feature type="transmembrane region" description="Helical" evidence="3">
    <location>
        <begin position="436"/>
        <end position="464"/>
    </location>
</feature>
<accession>A0A017RYN3</accession>
<keyword evidence="3" id="KW-0812">Transmembrane</keyword>
<evidence type="ECO:0000256" key="1">
    <source>
        <dbReference type="ARBA" id="ARBA00005278"/>
    </source>
</evidence>
<keyword evidence="2 3" id="KW-0472">Membrane</keyword>
<evidence type="ECO:0000256" key="2">
    <source>
        <dbReference type="ARBA" id="ARBA00023136"/>
    </source>
</evidence>
<evidence type="ECO:0000313" key="5">
    <source>
        <dbReference type="Proteomes" id="UP000019681"/>
    </source>
</evidence>
<dbReference type="STRING" id="1403537.Q428_00375"/>
<dbReference type="GO" id="GO:0016020">
    <property type="term" value="C:membrane"/>
    <property type="evidence" value="ECO:0007669"/>
    <property type="project" value="InterPro"/>
</dbReference>
<evidence type="ECO:0000313" key="4">
    <source>
        <dbReference type="EMBL" id="EYE89787.1"/>
    </source>
</evidence>
<gene>
    <name evidence="4" type="ORF">Q428_00375</name>
</gene>
<dbReference type="EMBL" id="AZQP01000001">
    <property type="protein sequence ID" value="EYE89787.1"/>
    <property type="molecule type" value="Genomic_DNA"/>
</dbReference>
<dbReference type="AlphaFoldDB" id="A0A017RYN3"/>
<keyword evidence="3" id="KW-1133">Transmembrane helix</keyword>
<organism evidence="4 5">
    <name type="scientific">Fervidicella metallireducens AeB</name>
    <dbReference type="NCBI Taxonomy" id="1403537"/>
    <lineage>
        <taxon>Bacteria</taxon>
        <taxon>Bacillati</taxon>
        <taxon>Bacillota</taxon>
        <taxon>Clostridia</taxon>
        <taxon>Eubacteriales</taxon>
        <taxon>Clostridiaceae</taxon>
        <taxon>Fervidicella</taxon>
    </lineage>
</organism>
<keyword evidence="5" id="KW-1185">Reference proteome</keyword>
<dbReference type="Proteomes" id="UP000019681">
    <property type="component" value="Unassembled WGS sequence"/>
</dbReference>
<dbReference type="OrthoDB" id="9772630at2"/>